<organism evidence="2 3">
    <name type="scientific">Chryseobacterium formosus</name>
    <dbReference type="NCBI Taxonomy" id="1537363"/>
    <lineage>
        <taxon>Bacteria</taxon>
        <taxon>Pseudomonadati</taxon>
        <taxon>Bacteroidota</taxon>
        <taxon>Flavobacteriia</taxon>
        <taxon>Flavobacteriales</taxon>
        <taxon>Weeksellaceae</taxon>
        <taxon>Chryseobacterium group</taxon>
        <taxon>Chryseobacterium</taxon>
    </lineage>
</organism>
<reference evidence="2" key="1">
    <citation type="submission" date="2022-10" db="EMBL/GenBank/DDBJ databases">
        <title>Chryseobacterium sp. nov., a novel bacterial species.</title>
        <authorList>
            <person name="Cao Y."/>
        </authorList>
    </citation>
    <scope>NUCLEOTIDE SEQUENCE</scope>
    <source>
        <strain evidence="2">CCTCC AB2015118</strain>
    </source>
</reference>
<gene>
    <name evidence="2" type="ORF">OF897_15105</name>
</gene>
<comment type="caution">
    <text evidence="2">The sequence shown here is derived from an EMBL/GenBank/DDBJ whole genome shotgun (WGS) entry which is preliminary data.</text>
</comment>
<keyword evidence="3" id="KW-1185">Reference proteome</keyword>
<keyword evidence="1" id="KW-0732">Signal</keyword>
<name>A0ABT3XUC2_9FLAO</name>
<evidence type="ECO:0000313" key="3">
    <source>
        <dbReference type="Proteomes" id="UP001073122"/>
    </source>
</evidence>
<evidence type="ECO:0000256" key="1">
    <source>
        <dbReference type="SAM" id="SignalP"/>
    </source>
</evidence>
<dbReference type="Proteomes" id="UP001073122">
    <property type="component" value="Unassembled WGS sequence"/>
</dbReference>
<sequence length="261" mass="27641">MNKINILSLLTLMSVGVSAQSIPNPDIELYTTCPTQQSRFAGNVQSWVSSLGAMAGTPDYYNSCGVFNLSSYPTPILPQSGVGFAGIYAEFNSTFTDYKEYFTAQFSTPLVSGTTYSFSFYTNHLYGAAPTSFTPAGVNLTDLPAAEQGYLGLVFSAAVPAATNTGNGGGGNPRYNSIRNDFGIGRALIPNTNTDVYGAVSRNNWVKVTLSYTSVGGEQYMTVGQFRPGGTSLAASNGAYYLFDNFSVSTCKAGNTAPVLQ</sequence>
<feature type="signal peptide" evidence="1">
    <location>
        <begin position="1"/>
        <end position="19"/>
    </location>
</feature>
<dbReference type="EMBL" id="JAOVZW010000018">
    <property type="protein sequence ID" value="MCX8525247.1"/>
    <property type="molecule type" value="Genomic_DNA"/>
</dbReference>
<feature type="chain" id="PRO_5047412007" evidence="1">
    <location>
        <begin position="20"/>
        <end position="261"/>
    </location>
</feature>
<dbReference type="RefSeq" id="WP_267266509.1">
    <property type="nucleotide sequence ID" value="NZ_JAOVZW010000018.1"/>
</dbReference>
<proteinExistence type="predicted"/>
<evidence type="ECO:0000313" key="2">
    <source>
        <dbReference type="EMBL" id="MCX8525247.1"/>
    </source>
</evidence>
<protein>
    <submittedName>
        <fullName evidence="2">Uncharacterized protein</fullName>
    </submittedName>
</protein>
<accession>A0ABT3XUC2</accession>